<gene>
    <name evidence="2" type="ORF">FOZ63_015037</name>
</gene>
<evidence type="ECO:0000256" key="1">
    <source>
        <dbReference type="SAM" id="MobiDB-lite"/>
    </source>
</evidence>
<organism evidence="2 3">
    <name type="scientific">Perkinsus olseni</name>
    <name type="common">Perkinsus atlanticus</name>
    <dbReference type="NCBI Taxonomy" id="32597"/>
    <lineage>
        <taxon>Eukaryota</taxon>
        <taxon>Sar</taxon>
        <taxon>Alveolata</taxon>
        <taxon>Perkinsozoa</taxon>
        <taxon>Perkinsea</taxon>
        <taxon>Perkinsida</taxon>
        <taxon>Perkinsidae</taxon>
        <taxon>Perkinsus</taxon>
    </lineage>
</organism>
<feature type="non-terminal residue" evidence="2">
    <location>
        <position position="203"/>
    </location>
</feature>
<feature type="region of interest" description="Disordered" evidence="1">
    <location>
        <begin position="155"/>
        <end position="203"/>
    </location>
</feature>
<evidence type="ECO:0000313" key="2">
    <source>
        <dbReference type="EMBL" id="KAF4733604.1"/>
    </source>
</evidence>
<dbReference type="AlphaFoldDB" id="A0A7J6SKW3"/>
<keyword evidence="3" id="KW-1185">Reference proteome</keyword>
<dbReference type="Proteomes" id="UP000553632">
    <property type="component" value="Unassembled WGS sequence"/>
</dbReference>
<reference evidence="2 3" key="1">
    <citation type="submission" date="2020-04" db="EMBL/GenBank/DDBJ databases">
        <title>Perkinsus olseni comparative genomics.</title>
        <authorList>
            <person name="Bogema D.R."/>
        </authorList>
    </citation>
    <scope>NUCLEOTIDE SEQUENCE [LARGE SCALE GENOMIC DNA]</scope>
    <source>
        <strain evidence="2 3">ATCC PRA-207</strain>
    </source>
</reference>
<sequence length="203" mass="22181">GSSTEEKSTEPLNEGYYASINLTLHDEHQNPLRLLLLIVSRPTQPLDLILHTPYWLMSTVPQPYLRYAYEEKADDGEQPDEVFQAPRWIAHWGARPSSTDPEAAKEGVVLPLDCYGTKLAAYLNNTCSRPFSIDTVGFTSAIAVENGGGYYGKGFSQGGGPSSSSARLPLTDGGEIVEPGEDRNAPRKRQELGVRVVTSGDVR</sequence>
<accession>A0A7J6SKW3</accession>
<protein>
    <submittedName>
        <fullName evidence="2">Uncharacterized protein</fullName>
    </submittedName>
</protein>
<comment type="caution">
    <text evidence="2">The sequence shown here is derived from an EMBL/GenBank/DDBJ whole genome shotgun (WGS) entry which is preliminary data.</text>
</comment>
<name>A0A7J6SKW3_PEROL</name>
<proteinExistence type="predicted"/>
<feature type="compositionally biased region" description="Basic and acidic residues" evidence="1">
    <location>
        <begin position="180"/>
        <end position="192"/>
    </location>
</feature>
<dbReference type="EMBL" id="JABANO010017381">
    <property type="protein sequence ID" value="KAF4733604.1"/>
    <property type="molecule type" value="Genomic_DNA"/>
</dbReference>
<evidence type="ECO:0000313" key="3">
    <source>
        <dbReference type="Proteomes" id="UP000553632"/>
    </source>
</evidence>